<dbReference type="EMBL" id="JAWXYG010000012">
    <property type="protein sequence ID" value="KAK4257314.1"/>
    <property type="molecule type" value="Genomic_DNA"/>
</dbReference>
<sequence>MLIKPFCRSKYCRTVRVPLAFLLRHLSHLVAKVFQGCLQRFLRKGNNSFQFGKQISKGESRLVCHCSTTSIFMMITIFIGFDAVIHFAGMKSVSVQKPLLYFDNNLIGTITLLEVMAAHNCKKALRYMMQIGRDRCNGYVAITY</sequence>
<dbReference type="PANTHER" id="PTHR43725:SF47">
    <property type="entry name" value="UDP-GLUCOSE 4-EPIMERASE"/>
    <property type="match status" value="1"/>
</dbReference>
<feature type="transmembrane region" description="Helical" evidence="7">
    <location>
        <begin position="62"/>
        <end position="87"/>
    </location>
</feature>
<evidence type="ECO:0000256" key="6">
    <source>
        <dbReference type="ARBA" id="ARBA00023235"/>
    </source>
</evidence>
<dbReference type="GO" id="GO:0003978">
    <property type="term" value="F:UDP-glucose 4-epimerase activity"/>
    <property type="evidence" value="ECO:0007669"/>
    <property type="project" value="UniProtKB-EC"/>
</dbReference>
<dbReference type="InterPro" id="IPR036291">
    <property type="entry name" value="NAD(P)-bd_dom_sf"/>
</dbReference>
<evidence type="ECO:0000256" key="2">
    <source>
        <dbReference type="ARBA" id="ARBA00001911"/>
    </source>
</evidence>
<evidence type="ECO:0000256" key="4">
    <source>
        <dbReference type="ARBA" id="ARBA00013189"/>
    </source>
</evidence>
<keyword evidence="6" id="KW-0413">Isomerase</keyword>
<keyword evidence="5" id="KW-0520">NAD</keyword>
<comment type="caution">
    <text evidence="9">The sequence shown here is derived from an EMBL/GenBank/DDBJ whole genome shotgun (WGS) entry which is preliminary data.</text>
</comment>
<dbReference type="PANTHER" id="PTHR43725">
    <property type="entry name" value="UDP-GLUCOSE 4-EPIMERASE"/>
    <property type="match status" value="1"/>
</dbReference>
<dbReference type="Pfam" id="PF16363">
    <property type="entry name" value="GDP_Man_Dehyd"/>
    <property type="match status" value="1"/>
</dbReference>
<dbReference type="Proteomes" id="UP001293593">
    <property type="component" value="Unassembled WGS sequence"/>
</dbReference>
<evidence type="ECO:0000256" key="1">
    <source>
        <dbReference type="ARBA" id="ARBA00000083"/>
    </source>
</evidence>
<dbReference type="AlphaFoldDB" id="A0AAE1JQC5"/>
<evidence type="ECO:0000313" key="10">
    <source>
        <dbReference type="Proteomes" id="UP001293593"/>
    </source>
</evidence>
<gene>
    <name evidence="9" type="ORF">QN277_006917</name>
</gene>
<feature type="transmembrane region" description="Helical" evidence="7">
    <location>
        <begin position="99"/>
        <end position="119"/>
    </location>
</feature>
<evidence type="ECO:0000259" key="8">
    <source>
        <dbReference type="Pfam" id="PF16363"/>
    </source>
</evidence>
<keyword evidence="7" id="KW-0472">Membrane</keyword>
<comment type="cofactor">
    <cofactor evidence="2">
        <name>NAD(+)</name>
        <dbReference type="ChEBI" id="CHEBI:57540"/>
    </cofactor>
</comment>
<dbReference type="GO" id="GO:0005829">
    <property type="term" value="C:cytosol"/>
    <property type="evidence" value="ECO:0007669"/>
    <property type="project" value="TreeGrafter"/>
</dbReference>
<organism evidence="9 10">
    <name type="scientific">Acacia crassicarpa</name>
    <name type="common">northern wattle</name>
    <dbReference type="NCBI Taxonomy" id="499986"/>
    <lineage>
        <taxon>Eukaryota</taxon>
        <taxon>Viridiplantae</taxon>
        <taxon>Streptophyta</taxon>
        <taxon>Embryophyta</taxon>
        <taxon>Tracheophyta</taxon>
        <taxon>Spermatophyta</taxon>
        <taxon>Magnoliopsida</taxon>
        <taxon>eudicotyledons</taxon>
        <taxon>Gunneridae</taxon>
        <taxon>Pentapetalae</taxon>
        <taxon>rosids</taxon>
        <taxon>fabids</taxon>
        <taxon>Fabales</taxon>
        <taxon>Fabaceae</taxon>
        <taxon>Caesalpinioideae</taxon>
        <taxon>mimosoid clade</taxon>
        <taxon>Acacieae</taxon>
        <taxon>Acacia</taxon>
    </lineage>
</organism>
<keyword evidence="7" id="KW-0812">Transmembrane</keyword>
<evidence type="ECO:0000256" key="5">
    <source>
        <dbReference type="ARBA" id="ARBA00023027"/>
    </source>
</evidence>
<feature type="domain" description="NAD(P)-binding" evidence="8">
    <location>
        <begin position="80"/>
        <end position="128"/>
    </location>
</feature>
<protein>
    <recommendedName>
        <fullName evidence="4">UDP-glucose 4-epimerase</fullName>
        <ecNumber evidence="4">5.1.3.2</ecNumber>
    </recommendedName>
</protein>
<accession>A0AAE1JQC5</accession>
<dbReference type="EC" id="5.1.3.2" evidence="4"/>
<dbReference type="GO" id="GO:0005996">
    <property type="term" value="P:monosaccharide metabolic process"/>
    <property type="evidence" value="ECO:0007669"/>
    <property type="project" value="TreeGrafter"/>
</dbReference>
<name>A0AAE1JQC5_9FABA</name>
<evidence type="ECO:0000256" key="3">
    <source>
        <dbReference type="ARBA" id="ARBA00004947"/>
    </source>
</evidence>
<evidence type="ECO:0000256" key="7">
    <source>
        <dbReference type="SAM" id="Phobius"/>
    </source>
</evidence>
<dbReference type="Gene3D" id="3.40.50.720">
    <property type="entry name" value="NAD(P)-binding Rossmann-like Domain"/>
    <property type="match status" value="1"/>
</dbReference>
<evidence type="ECO:0000313" key="9">
    <source>
        <dbReference type="EMBL" id="KAK4257314.1"/>
    </source>
</evidence>
<keyword evidence="10" id="KW-1185">Reference proteome</keyword>
<comment type="catalytic activity">
    <reaction evidence="1">
        <text>UDP-alpha-D-glucose = UDP-alpha-D-galactose</text>
        <dbReference type="Rhea" id="RHEA:22168"/>
        <dbReference type="ChEBI" id="CHEBI:58885"/>
        <dbReference type="ChEBI" id="CHEBI:66914"/>
        <dbReference type="EC" id="5.1.3.2"/>
    </reaction>
</comment>
<keyword evidence="7" id="KW-1133">Transmembrane helix</keyword>
<dbReference type="InterPro" id="IPR016040">
    <property type="entry name" value="NAD(P)-bd_dom"/>
</dbReference>
<proteinExistence type="predicted"/>
<dbReference type="SUPFAM" id="SSF51735">
    <property type="entry name" value="NAD(P)-binding Rossmann-fold domains"/>
    <property type="match status" value="1"/>
</dbReference>
<reference evidence="9" key="1">
    <citation type="submission" date="2023-10" db="EMBL/GenBank/DDBJ databases">
        <title>Chromosome-level genome of the transformable northern wattle, Acacia crassicarpa.</title>
        <authorList>
            <person name="Massaro I."/>
            <person name="Sinha N.R."/>
            <person name="Poethig S."/>
            <person name="Leichty A.R."/>
        </authorList>
    </citation>
    <scope>NUCLEOTIDE SEQUENCE</scope>
    <source>
        <strain evidence="9">Acra3RX</strain>
        <tissue evidence="9">Leaf</tissue>
    </source>
</reference>
<comment type="pathway">
    <text evidence="3">Carbohydrate metabolism; galactose metabolism.</text>
</comment>